<keyword evidence="3" id="KW-1185">Reference proteome</keyword>
<organism evidence="2 3">
    <name type="scientific">Pseudocohnilembus persalinus</name>
    <name type="common">Ciliate</name>
    <dbReference type="NCBI Taxonomy" id="266149"/>
    <lineage>
        <taxon>Eukaryota</taxon>
        <taxon>Sar</taxon>
        <taxon>Alveolata</taxon>
        <taxon>Ciliophora</taxon>
        <taxon>Intramacronucleata</taxon>
        <taxon>Oligohymenophorea</taxon>
        <taxon>Scuticociliatia</taxon>
        <taxon>Philasterida</taxon>
        <taxon>Pseudocohnilembidae</taxon>
        <taxon>Pseudocohnilembus</taxon>
    </lineage>
</organism>
<proteinExistence type="predicted"/>
<sequence length="157" mass="18174">MIIRGNNCFHMAAMRINMSCLRYMLKKLTRNKFENEDDSLKLMKQLLQKKNVEGFSPVDYLVKAFNVIRGQETVTEEEVLAYIYDKDQPPKQVIKQVQLEEIQDDMTNLISQRSKNGIKSSLKRISQLDNNSSKNLNDGSPLQQVNMNGQYGQIQNK</sequence>
<evidence type="ECO:0000256" key="1">
    <source>
        <dbReference type="SAM" id="MobiDB-lite"/>
    </source>
</evidence>
<dbReference type="EMBL" id="LDAU01000107">
    <property type="protein sequence ID" value="KRX05460.1"/>
    <property type="molecule type" value="Genomic_DNA"/>
</dbReference>
<comment type="caution">
    <text evidence="2">The sequence shown here is derived from an EMBL/GenBank/DDBJ whole genome shotgun (WGS) entry which is preliminary data.</text>
</comment>
<evidence type="ECO:0000313" key="3">
    <source>
        <dbReference type="Proteomes" id="UP000054937"/>
    </source>
</evidence>
<feature type="region of interest" description="Disordered" evidence="1">
    <location>
        <begin position="130"/>
        <end position="157"/>
    </location>
</feature>
<reference evidence="2 3" key="1">
    <citation type="journal article" date="2015" name="Sci. Rep.">
        <title>Genome of the facultative scuticociliatosis pathogen Pseudocohnilembus persalinus provides insight into its virulence through horizontal gene transfer.</title>
        <authorList>
            <person name="Xiong J."/>
            <person name="Wang G."/>
            <person name="Cheng J."/>
            <person name="Tian M."/>
            <person name="Pan X."/>
            <person name="Warren A."/>
            <person name="Jiang C."/>
            <person name="Yuan D."/>
            <person name="Miao W."/>
        </authorList>
    </citation>
    <scope>NUCLEOTIDE SEQUENCE [LARGE SCALE GENOMIC DNA]</scope>
    <source>
        <strain evidence="2">36N120E</strain>
    </source>
</reference>
<accession>A0A0V0QTB2</accession>
<dbReference type="Proteomes" id="UP000054937">
    <property type="component" value="Unassembled WGS sequence"/>
</dbReference>
<dbReference type="OrthoDB" id="290415at2759"/>
<protein>
    <submittedName>
        <fullName evidence="2">Uncharacterized protein</fullName>
    </submittedName>
</protein>
<dbReference type="InParanoid" id="A0A0V0QTB2"/>
<gene>
    <name evidence="2" type="ORF">PPERSA_04497</name>
</gene>
<dbReference type="AlphaFoldDB" id="A0A0V0QTB2"/>
<name>A0A0V0QTB2_PSEPJ</name>
<evidence type="ECO:0000313" key="2">
    <source>
        <dbReference type="EMBL" id="KRX05460.1"/>
    </source>
</evidence>